<dbReference type="InParanoid" id="A0A6I8NPE2"/>
<keyword evidence="5" id="KW-0347">Helicase</keyword>
<feature type="compositionally biased region" description="Pro residues" evidence="14">
    <location>
        <begin position="124"/>
        <end position="144"/>
    </location>
</feature>
<dbReference type="InterPro" id="IPR001878">
    <property type="entry name" value="Znf_CCHC"/>
</dbReference>
<dbReference type="InterPro" id="IPR014001">
    <property type="entry name" value="Helicase_ATP-bd"/>
</dbReference>
<dbReference type="PANTHER" id="PTHR13710:SF108">
    <property type="entry name" value="ATP-DEPENDENT DNA HELICASE Q4"/>
    <property type="match status" value="1"/>
</dbReference>
<keyword evidence="9" id="KW-0539">Nucleus</keyword>
<evidence type="ECO:0000313" key="19">
    <source>
        <dbReference type="Proteomes" id="UP000002279"/>
    </source>
</evidence>
<dbReference type="PANTHER" id="PTHR13710">
    <property type="entry name" value="DNA HELICASE RECQ FAMILY MEMBER"/>
    <property type="match status" value="1"/>
</dbReference>
<proteinExistence type="inferred from homology"/>
<dbReference type="SMART" id="SM00343">
    <property type="entry name" value="ZnF_C2HC"/>
    <property type="match status" value="1"/>
</dbReference>
<protein>
    <recommendedName>
        <fullName evidence="11">DNA 3'-5' helicase</fullName>
        <ecNumber evidence="11">5.6.2.4</ecNumber>
    </recommendedName>
</protein>
<dbReference type="InterPro" id="IPR004589">
    <property type="entry name" value="DNA_helicase_ATP-dep_RecQ"/>
</dbReference>
<dbReference type="CDD" id="cd18018">
    <property type="entry name" value="DEXHc_RecQ4-like"/>
    <property type="match status" value="1"/>
</dbReference>
<dbReference type="GO" id="GO:0009378">
    <property type="term" value="F:four-way junction helicase activity"/>
    <property type="evidence" value="ECO:0000318"/>
    <property type="project" value="GO_Central"/>
</dbReference>
<dbReference type="PROSITE" id="PS51194">
    <property type="entry name" value="HELICASE_CTER"/>
    <property type="match status" value="1"/>
</dbReference>
<dbReference type="SUPFAM" id="SSF57756">
    <property type="entry name" value="Retrovirus zinc finger-like domains"/>
    <property type="match status" value="1"/>
</dbReference>
<keyword evidence="13" id="KW-0862">Zinc</keyword>
<dbReference type="GO" id="GO:0000723">
    <property type="term" value="P:telomere maintenance"/>
    <property type="evidence" value="ECO:0000318"/>
    <property type="project" value="GO_Central"/>
</dbReference>
<dbReference type="GO" id="GO:0005694">
    <property type="term" value="C:chromosome"/>
    <property type="evidence" value="ECO:0000318"/>
    <property type="project" value="GO_Central"/>
</dbReference>
<evidence type="ECO:0000256" key="10">
    <source>
        <dbReference type="ARBA" id="ARBA00034617"/>
    </source>
</evidence>
<evidence type="ECO:0000259" key="17">
    <source>
        <dbReference type="PROSITE" id="PS51194"/>
    </source>
</evidence>
<comment type="similarity">
    <text evidence="2">Belongs to the helicase family. RecQ subfamily.</text>
</comment>
<feature type="compositionally biased region" description="Basic residues" evidence="14">
    <location>
        <begin position="84"/>
        <end position="94"/>
    </location>
</feature>
<dbReference type="InterPro" id="IPR011545">
    <property type="entry name" value="DEAD/DEAH_box_helicase_dom"/>
</dbReference>
<name>A0A6I8NPE2_ORNAN</name>
<dbReference type="GO" id="GO:0006260">
    <property type="term" value="P:DNA replication"/>
    <property type="evidence" value="ECO:0000318"/>
    <property type="project" value="GO_Central"/>
</dbReference>
<dbReference type="Ensembl" id="ENSOANT00000052553.1">
    <property type="protein sequence ID" value="ENSOANP00000043064.1"/>
    <property type="gene ID" value="ENSOANG00000003526.3"/>
</dbReference>
<feature type="domain" description="Helicase ATP-binding" evidence="16">
    <location>
        <begin position="326"/>
        <end position="504"/>
    </location>
</feature>
<gene>
    <name evidence="18" type="primary">RECQL4</name>
</gene>
<reference evidence="18" key="3">
    <citation type="submission" date="2025-09" db="UniProtKB">
        <authorList>
            <consortium name="Ensembl"/>
        </authorList>
    </citation>
    <scope>IDENTIFICATION</scope>
    <source>
        <strain evidence="18">Glennie</strain>
    </source>
</reference>
<dbReference type="AlphaFoldDB" id="A0A6I8NPE2"/>
<keyword evidence="4" id="KW-0378">Hydrolase</keyword>
<comment type="catalytic activity">
    <reaction evidence="12">
        <text>ATP + H2O = ADP + phosphate + H(+)</text>
        <dbReference type="Rhea" id="RHEA:13065"/>
        <dbReference type="ChEBI" id="CHEBI:15377"/>
        <dbReference type="ChEBI" id="CHEBI:15378"/>
        <dbReference type="ChEBI" id="CHEBI:30616"/>
        <dbReference type="ChEBI" id="CHEBI:43474"/>
        <dbReference type="ChEBI" id="CHEBI:456216"/>
    </reaction>
</comment>
<evidence type="ECO:0000313" key="18">
    <source>
        <dbReference type="Ensembl" id="ENSOANP00000043064.1"/>
    </source>
</evidence>
<keyword evidence="19" id="KW-1185">Reference proteome</keyword>
<evidence type="ECO:0000259" key="16">
    <source>
        <dbReference type="PROSITE" id="PS51192"/>
    </source>
</evidence>
<organism evidence="18 19">
    <name type="scientific">Ornithorhynchus anatinus</name>
    <name type="common">Duckbill platypus</name>
    <dbReference type="NCBI Taxonomy" id="9258"/>
    <lineage>
        <taxon>Eukaryota</taxon>
        <taxon>Metazoa</taxon>
        <taxon>Chordata</taxon>
        <taxon>Craniata</taxon>
        <taxon>Vertebrata</taxon>
        <taxon>Euteleostomi</taxon>
        <taxon>Mammalia</taxon>
        <taxon>Monotremata</taxon>
        <taxon>Ornithorhynchidae</taxon>
        <taxon>Ornithorhynchus</taxon>
    </lineage>
</organism>
<dbReference type="Pfam" id="PF00270">
    <property type="entry name" value="DEAD"/>
    <property type="match status" value="1"/>
</dbReference>
<dbReference type="GeneTree" id="ENSGT00940000160387"/>
<comment type="subcellular location">
    <subcellularLocation>
        <location evidence="1">Nucleus</location>
    </subcellularLocation>
</comment>
<dbReference type="SUPFAM" id="SSF52540">
    <property type="entry name" value="P-loop containing nucleoside triphosphate hydrolases"/>
    <property type="match status" value="1"/>
</dbReference>
<dbReference type="SMART" id="SM00490">
    <property type="entry name" value="HELICc"/>
    <property type="match status" value="1"/>
</dbReference>
<dbReference type="GO" id="GO:0005634">
    <property type="term" value="C:nucleus"/>
    <property type="evidence" value="ECO:0000318"/>
    <property type="project" value="GO_Central"/>
</dbReference>
<dbReference type="GO" id="GO:0003677">
    <property type="term" value="F:DNA binding"/>
    <property type="evidence" value="ECO:0007669"/>
    <property type="project" value="UniProtKB-KW"/>
</dbReference>
<keyword evidence="8" id="KW-0413">Isomerase</keyword>
<keyword evidence="13" id="KW-0479">Metal-binding</keyword>
<feature type="region of interest" description="Disordered" evidence="14">
    <location>
        <begin position="39"/>
        <end position="204"/>
    </location>
</feature>
<reference evidence="18" key="2">
    <citation type="submission" date="2025-08" db="UniProtKB">
        <authorList>
            <consortium name="Ensembl"/>
        </authorList>
    </citation>
    <scope>IDENTIFICATION</scope>
    <source>
        <strain evidence="18">Glennie</strain>
    </source>
</reference>
<comment type="catalytic activity">
    <reaction evidence="10">
        <text>Couples ATP hydrolysis with the unwinding of duplex DNA by translocating in the 3'-5' direction.</text>
        <dbReference type="EC" id="5.6.2.4"/>
    </reaction>
</comment>
<dbReference type="GO" id="GO:0008270">
    <property type="term" value="F:zinc ion binding"/>
    <property type="evidence" value="ECO:0007669"/>
    <property type="project" value="UniProtKB-KW"/>
</dbReference>
<dbReference type="GO" id="GO:0005524">
    <property type="term" value="F:ATP binding"/>
    <property type="evidence" value="ECO:0007669"/>
    <property type="project" value="UniProtKB-KW"/>
</dbReference>
<dbReference type="SMART" id="SM00487">
    <property type="entry name" value="DEXDc"/>
    <property type="match status" value="1"/>
</dbReference>
<keyword evidence="3" id="KW-0547">Nucleotide-binding</keyword>
<reference evidence="18 19" key="1">
    <citation type="journal article" date="2008" name="Nature">
        <title>Genome analysis of the platypus reveals unique signatures of evolution.</title>
        <authorList>
            <person name="Warren W.C."/>
            <person name="Hillier L.W."/>
            <person name="Marshall Graves J.A."/>
            <person name="Birney E."/>
            <person name="Ponting C.P."/>
            <person name="Grutzner F."/>
            <person name="Belov K."/>
            <person name="Miller W."/>
            <person name="Clarke L."/>
            <person name="Chinwalla A.T."/>
            <person name="Yang S.P."/>
            <person name="Heger A."/>
            <person name="Locke D.P."/>
            <person name="Miethke P."/>
            <person name="Waters P.D."/>
            <person name="Veyrunes F."/>
            <person name="Fulton L."/>
            <person name="Fulton B."/>
            <person name="Graves T."/>
            <person name="Wallis J."/>
            <person name="Puente X.S."/>
            <person name="Lopez-Otin C."/>
            <person name="Ordonez G.R."/>
            <person name="Eichler E.E."/>
            <person name="Chen L."/>
            <person name="Cheng Z."/>
            <person name="Deakin J.E."/>
            <person name="Alsop A."/>
            <person name="Thompson K."/>
            <person name="Kirby P."/>
            <person name="Papenfuss A.T."/>
            <person name="Wakefield M.J."/>
            <person name="Olender T."/>
            <person name="Lancet D."/>
            <person name="Huttley G.A."/>
            <person name="Smit A.F."/>
            <person name="Pask A."/>
            <person name="Temple-Smith P."/>
            <person name="Batzer M.A."/>
            <person name="Walker J.A."/>
            <person name="Konkel M.K."/>
            <person name="Harris R.S."/>
            <person name="Whittington C.M."/>
            <person name="Wong E.S."/>
            <person name="Gemmell N.J."/>
            <person name="Buschiazzo E."/>
            <person name="Vargas Jentzsch I.M."/>
            <person name="Merkel A."/>
            <person name="Schmitz J."/>
            <person name="Zemann A."/>
            <person name="Churakov G."/>
            <person name="Kriegs J.O."/>
            <person name="Brosius J."/>
            <person name="Murchison E.P."/>
            <person name="Sachidanandam R."/>
            <person name="Smith C."/>
            <person name="Hannon G.J."/>
            <person name="Tsend-Ayush E."/>
            <person name="McMillan D."/>
            <person name="Attenborough R."/>
            <person name="Rens W."/>
            <person name="Ferguson-Smith M."/>
            <person name="Lefevre C.M."/>
            <person name="Sharp J.A."/>
            <person name="Nicholas K.R."/>
            <person name="Ray D.A."/>
            <person name="Kube M."/>
            <person name="Reinhardt R."/>
            <person name="Pringle T.H."/>
            <person name="Taylor J."/>
            <person name="Jones R.C."/>
            <person name="Nixon B."/>
            <person name="Dacheux J.L."/>
            <person name="Niwa H."/>
            <person name="Sekita Y."/>
            <person name="Huang X."/>
            <person name="Stark A."/>
            <person name="Kheradpour P."/>
            <person name="Kellis M."/>
            <person name="Flicek P."/>
            <person name="Chen Y."/>
            <person name="Webber C."/>
            <person name="Hardison R."/>
            <person name="Nelson J."/>
            <person name="Hallsworth-Pepin K."/>
            <person name="Delehaunty K."/>
            <person name="Markovic C."/>
            <person name="Minx P."/>
            <person name="Feng Y."/>
            <person name="Kremitzki C."/>
            <person name="Mitreva M."/>
            <person name="Glasscock J."/>
            <person name="Wylie T."/>
            <person name="Wohldmann P."/>
            <person name="Thiru P."/>
            <person name="Nhan M.N."/>
            <person name="Pohl C.S."/>
            <person name="Smith S.M."/>
            <person name="Hou S."/>
            <person name="Nefedov M."/>
            <person name="de Jong P.J."/>
            <person name="Renfree M.B."/>
            <person name="Mardis E.R."/>
            <person name="Wilson R.K."/>
        </authorList>
    </citation>
    <scope>NUCLEOTIDE SEQUENCE [LARGE SCALE GENOMIC DNA]</scope>
    <source>
        <strain evidence="18 19">Glennie</strain>
    </source>
</reference>
<dbReference type="Pfam" id="PF00098">
    <property type="entry name" value="zf-CCHC"/>
    <property type="match status" value="1"/>
</dbReference>
<dbReference type="FunCoup" id="A0A6I8NPE2">
    <property type="interactions" value="2007"/>
</dbReference>
<dbReference type="GO" id="GO:0005737">
    <property type="term" value="C:cytoplasm"/>
    <property type="evidence" value="ECO:0000318"/>
    <property type="project" value="GO_Central"/>
</dbReference>
<dbReference type="Proteomes" id="UP000002279">
    <property type="component" value="Chromosome 4"/>
</dbReference>
<dbReference type="PROSITE" id="PS50158">
    <property type="entry name" value="ZF_CCHC"/>
    <property type="match status" value="1"/>
</dbReference>
<dbReference type="FunFam" id="3.40.50.300:FF:000772">
    <property type="entry name" value="ATP-dependent DNA helicase Q4"/>
    <property type="match status" value="1"/>
</dbReference>
<dbReference type="GO" id="GO:0000724">
    <property type="term" value="P:double-strand break repair via homologous recombination"/>
    <property type="evidence" value="ECO:0000318"/>
    <property type="project" value="GO_Central"/>
</dbReference>
<evidence type="ECO:0000256" key="3">
    <source>
        <dbReference type="ARBA" id="ARBA00022741"/>
    </source>
</evidence>
<dbReference type="GO" id="GO:0016787">
    <property type="term" value="F:hydrolase activity"/>
    <property type="evidence" value="ECO:0007669"/>
    <property type="project" value="UniProtKB-KW"/>
</dbReference>
<evidence type="ECO:0000256" key="14">
    <source>
        <dbReference type="SAM" id="MobiDB-lite"/>
    </source>
</evidence>
<dbReference type="FunFam" id="3.40.50.300:FF:001084">
    <property type="entry name" value="RecQ like helicase 4"/>
    <property type="match status" value="1"/>
</dbReference>
<dbReference type="Gene3D" id="3.40.50.300">
    <property type="entry name" value="P-loop containing nucleotide triphosphate hydrolases"/>
    <property type="match status" value="2"/>
</dbReference>
<evidence type="ECO:0000256" key="2">
    <source>
        <dbReference type="ARBA" id="ARBA00005446"/>
    </source>
</evidence>
<evidence type="ECO:0000259" key="15">
    <source>
        <dbReference type="PROSITE" id="PS50158"/>
    </source>
</evidence>
<sequence>AVGIRQPAPRAAPQGSAHYFGRKLKSNLKAQQQPRAFSVLKLGPVTTPAPVERAPGPPEEDAISLQPPSPLGPPGGVAPNPRPGRLRQLRRSLNRRLSSLDPSWLERCQNGTGERSPGREAISAPPPPPPGPQTRPEDPSPPGRETPGSRDLAEEQPPPQAGDRPALDGDRCLGCRPGVGGPPRQHLHPRPTPTGTRASPLTLPSSEGWSCLGLPPLSPSQVWKQKWQKKGQQFGGGGSHGSHENDTCFRCGGRGHWAAQCRRRGDASRRGGAAFEIARSGETAPTPTSPHRGVDRVCLAETPAEVFQALSQLGHKTFRPGQEAAVMRILSGLSTLVVLPTGTGKSLCYQLPALLYARRSPCITLVVSPLVSLMDDQVSGLPPGLRAACVHSNMSKKQRDLAVEKVKAGQVEVLLLSPEAVVGGGAGGASCLPAAAQLPPMAFACIDEAHCLSQWSHNFRPCYLRLCKVLRERLGVKCFLGLTATATRATARDVAQHLGTHEGVDLGVHLAAIPPNLHLSVSLDRDKDQALVTLLKGERFRSLGSIIVYCNRREETVRVAALIRTCLQGTPGPPEGRGQEALAEAYHAGLSGSERRRVQRAFMRGRLRVVVATVAFGMGLDRPDVRAVLHHGLPRSFESFVQEIGRAGRDGQPAHCHLFLQPQGEDLNELRRHIYADTVDYFTIKKLVQKVFLHCTCSQLFKHPSPFTAEPIGPPLSCLPHPTSLALSPTPSAIETLLCYLELHPRRWLELLPPTFATCHLRCSGGPPQLRSLARSCPPVAACLARQRPAGTEKPLGDSLEFDVVELADAMGWDVAPVRRVLRQLQWGPTPEKGGSGRTGVLVEFGDLAFHLRAPGDLTDSERDEICDFLHHRVRARERTALAQLRTSFRAFRSVAFPNCGPCTERVDEERSDRLKALLTRYFEEEEEASPDEGPTENEDDDQHLGQARLQDWEDQIRSDIRQFLSIRQEEKFSGRAVARIFHGIGSPCYPAQVYGRDRRFWRKYLHVDFHQLIRLATEEILRWK</sequence>
<dbReference type="PROSITE" id="PS51192">
    <property type="entry name" value="HELICASE_ATP_BIND_1"/>
    <property type="match status" value="1"/>
</dbReference>
<evidence type="ECO:0000256" key="7">
    <source>
        <dbReference type="ARBA" id="ARBA00023125"/>
    </source>
</evidence>
<dbReference type="EC" id="5.6.2.4" evidence="11"/>
<keyword evidence="13" id="KW-0863">Zinc-finger</keyword>
<evidence type="ECO:0000256" key="8">
    <source>
        <dbReference type="ARBA" id="ARBA00023235"/>
    </source>
</evidence>
<evidence type="ECO:0000256" key="12">
    <source>
        <dbReference type="ARBA" id="ARBA00049360"/>
    </source>
</evidence>
<keyword evidence="6" id="KW-0067">ATP-binding</keyword>
<feature type="domain" description="Helicase C-terminal" evidence="17">
    <location>
        <begin position="526"/>
        <end position="699"/>
    </location>
</feature>
<dbReference type="CDD" id="cd18794">
    <property type="entry name" value="SF2_C_RecQ"/>
    <property type="match status" value="1"/>
</dbReference>
<evidence type="ECO:0000256" key="5">
    <source>
        <dbReference type="ARBA" id="ARBA00022806"/>
    </source>
</evidence>
<evidence type="ECO:0000256" key="11">
    <source>
        <dbReference type="ARBA" id="ARBA00034808"/>
    </source>
</evidence>
<evidence type="ECO:0000256" key="13">
    <source>
        <dbReference type="PROSITE-ProRule" id="PRU00047"/>
    </source>
</evidence>
<dbReference type="InterPro" id="IPR036875">
    <property type="entry name" value="Znf_CCHC_sf"/>
</dbReference>
<evidence type="ECO:0000256" key="6">
    <source>
        <dbReference type="ARBA" id="ARBA00022840"/>
    </source>
</evidence>
<feature type="compositionally biased region" description="Polar residues" evidence="14">
    <location>
        <begin position="193"/>
        <end position="204"/>
    </location>
</feature>
<dbReference type="GO" id="GO:0043138">
    <property type="term" value="F:3'-5' DNA helicase activity"/>
    <property type="evidence" value="ECO:0000318"/>
    <property type="project" value="GO_Central"/>
</dbReference>
<feature type="domain" description="CCHC-type" evidence="15">
    <location>
        <begin position="248"/>
        <end position="263"/>
    </location>
</feature>
<evidence type="ECO:0000256" key="4">
    <source>
        <dbReference type="ARBA" id="ARBA00022801"/>
    </source>
</evidence>
<dbReference type="NCBIfam" id="TIGR00614">
    <property type="entry name" value="recQ_fam"/>
    <property type="match status" value="1"/>
</dbReference>
<dbReference type="InterPro" id="IPR027417">
    <property type="entry name" value="P-loop_NTPase"/>
</dbReference>
<dbReference type="Bgee" id="ENSOANG00000003526">
    <property type="expression patterns" value="Expressed in fibroblast and 7 other cell types or tissues"/>
</dbReference>
<accession>A0A6I8NPE2</accession>
<evidence type="ECO:0000256" key="1">
    <source>
        <dbReference type="ARBA" id="ARBA00004123"/>
    </source>
</evidence>
<dbReference type="Pfam" id="PF00271">
    <property type="entry name" value="Helicase_C"/>
    <property type="match status" value="1"/>
</dbReference>
<dbReference type="Gene3D" id="4.10.60.10">
    <property type="entry name" value="Zinc finger, CCHC-type"/>
    <property type="match status" value="1"/>
</dbReference>
<keyword evidence="7" id="KW-0238">DNA-binding</keyword>
<dbReference type="InterPro" id="IPR001650">
    <property type="entry name" value="Helicase_C-like"/>
</dbReference>
<evidence type="ECO:0000256" key="9">
    <source>
        <dbReference type="ARBA" id="ARBA00023242"/>
    </source>
</evidence>